<feature type="domain" description="Alpha/beta hydrolase fold-3" evidence="2">
    <location>
        <begin position="95"/>
        <end position="310"/>
    </location>
</feature>
<keyword evidence="1" id="KW-0378">Hydrolase</keyword>
<dbReference type="Gene3D" id="3.40.50.1820">
    <property type="entry name" value="alpha/beta hydrolase"/>
    <property type="match status" value="1"/>
</dbReference>
<dbReference type="GO" id="GO:0016787">
    <property type="term" value="F:hydrolase activity"/>
    <property type="evidence" value="ECO:0007669"/>
    <property type="project" value="UniProtKB-KW"/>
</dbReference>
<dbReference type="EMBL" id="KZ857389">
    <property type="protein sequence ID" value="RDX52790.1"/>
    <property type="molecule type" value="Genomic_DNA"/>
</dbReference>
<reference evidence="3 4" key="1">
    <citation type="journal article" date="2018" name="Biotechnol. Biofuels">
        <title>Integrative visual omics of the white-rot fungus Polyporus brumalis exposes the biotechnological potential of its oxidative enzymes for delignifying raw plant biomass.</title>
        <authorList>
            <person name="Miyauchi S."/>
            <person name="Rancon A."/>
            <person name="Drula E."/>
            <person name="Hage H."/>
            <person name="Chaduli D."/>
            <person name="Favel A."/>
            <person name="Grisel S."/>
            <person name="Henrissat B."/>
            <person name="Herpoel-Gimbert I."/>
            <person name="Ruiz-Duenas F.J."/>
            <person name="Chevret D."/>
            <person name="Hainaut M."/>
            <person name="Lin J."/>
            <person name="Wang M."/>
            <person name="Pangilinan J."/>
            <person name="Lipzen A."/>
            <person name="Lesage-Meessen L."/>
            <person name="Navarro D."/>
            <person name="Riley R."/>
            <person name="Grigoriev I.V."/>
            <person name="Zhou S."/>
            <person name="Raouche S."/>
            <person name="Rosso M.N."/>
        </authorList>
    </citation>
    <scope>NUCLEOTIDE SEQUENCE [LARGE SCALE GENOMIC DNA]</scope>
    <source>
        <strain evidence="3 4">BRFM 1820</strain>
    </source>
</reference>
<dbReference type="Pfam" id="PF07859">
    <property type="entry name" value="Abhydrolase_3"/>
    <property type="match status" value="1"/>
</dbReference>
<dbReference type="OrthoDB" id="408631at2759"/>
<evidence type="ECO:0000313" key="3">
    <source>
        <dbReference type="EMBL" id="RDX52790.1"/>
    </source>
</evidence>
<evidence type="ECO:0000313" key="4">
    <source>
        <dbReference type="Proteomes" id="UP000256964"/>
    </source>
</evidence>
<keyword evidence="4" id="KW-1185">Reference proteome</keyword>
<dbReference type="InterPro" id="IPR050300">
    <property type="entry name" value="GDXG_lipolytic_enzyme"/>
</dbReference>
<evidence type="ECO:0000256" key="1">
    <source>
        <dbReference type="ARBA" id="ARBA00022801"/>
    </source>
</evidence>
<sequence>MGYNFDPELAAALAANPAFTQPPPPPPLGVSQWEWARQLAKVALAPWAEHFRAKLPNSSQYVVSDKRVPVEGPSGEITVRYIRPSGGDEETFPVLVWWHGGGWAIGDLDMDDNHLRTIAVELKLAIVNVDYRLSPEFQFPTPFEDCYTALKWVAEHAVELQIDLKKGFLVGGDSAGGNMSAAIALKARDDPFFAGRPLTGQYLREPAVAAPGGHPEKYKTEIKSFDKYTDTPLLNRELVMRYFEAYAPPPYDLRVSPIGASSHAGLPPAFIQIQEFDPVHDDGPLYERVLREAGVPVKLIEYAGCLHGFHYSFPTISAAVKLDRDTRDGLRWLLSQSK</sequence>
<dbReference type="PANTHER" id="PTHR48081:SF8">
    <property type="entry name" value="ALPHA_BETA HYDROLASE FOLD-3 DOMAIN-CONTAINING PROTEIN-RELATED"/>
    <property type="match status" value="1"/>
</dbReference>
<dbReference type="AlphaFoldDB" id="A0A371DJS9"/>
<dbReference type="InterPro" id="IPR013094">
    <property type="entry name" value="AB_hydrolase_3"/>
</dbReference>
<dbReference type="STRING" id="139420.A0A371DJS9"/>
<dbReference type="InterPro" id="IPR029058">
    <property type="entry name" value="AB_hydrolase_fold"/>
</dbReference>
<accession>A0A371DJS9</accession>
<evidence type="ECO:0000259" key="2">
    <source>
        <dbReference type="Pfam" id="PF07859"/>
    </source>
</evidence>
<dbReference type="SUPFAM" id="SSF53474">
    <property type="entry name" value="alpha/beta-Hydrolases"/>
    <property type="match status" value="1"/>
</dbReference>
<gene>
    <name evidence="3" type="ORF">OH76DRAFT_1454212</name>
</gene>
<protein>
    <recommendedName>
        <fullName evidence="2">Alpha/beta hydrolase fold-3 domain-containing protein</fullName>
    </recommendedName>
</protein>
<name>A0A371DJS9_9APHY</name>
<organism evidence="3 4">
    <name type="scientific">Lentinus brumalis</name>
    <dbReference type="NCBI Taxonomy" id="2498619"/>
    <lineage>
        <taxon>Eukaryota</taxon>
        <taxon>Fungi</taxon>
        <taxon>Dikarya</taxon>
        <taxon>Basidiomycota</taxon>
        <taxon>Agaricomycotina</taxon>
        <taxon>Agaricomycetes</taxon>
        <taxon>Polyporales</taxon>
        <taxon>Polyporaceae</taxon>
        <taxon>Lentinus</taxon>
    </lineage>
</organism>
<dbReference type="PANTHER" id="PTHR48081">
    <property type="entry name" value="AB HYDROLASE SUPERFAMILY PROTEIN C4A8.06C"/>
    <property type="match status" value="1"/>
</dbReference>
<proteinExistence type="predicted"/>
<dbReference type="Proteomes" id="UP000256964">
    <property type="component" value="Unassembled WGS sequence"/>
</dbReference>